<gene>
    <name evidence="4" type="ORF">CR152_27260</name>
</gene>
<dbReference type="OrthoDB" id="9815351at2"/>
<reference evidence="4" key="1">
    <citation type="submission" date="2017-10" db="EMBL/GenBank/DDBJ databases">
        <title>Massilia psychrophilum sp. nov., a novel purple-pigmented bacterium isolated from Tianshan glacier, Xinjiang Municipality, China.</title>
        <authorList>
            <person name="Wang H."/>
        </authorList>
    </citation>
    <scope>NUCLEOTIDE SEQUENCE [LARGE SCALE GENOMIC DNA]</scope>
    <source>
        <strain evidence="4">B2</strain>
    </source>
</reference>
<feature type="domain" description="Glycosyltransferase subfamily 4-like N-terminal" evidence="3">
    <location>
        <begin position="22"/>
        <end position="161"/>
    </location>
</feature>
<dbReference type="Proteomes" id="UP000229897">
    <property type="component" value="Chromosome"/>
</dbReference>
<dbReference type="Gene3D" id="3.40.50.2000">
    <property type="entry name" value="Glycogen Phosphorylase B"/>
    <property type="match status" value="2"/>
</dbReference>
<dbReference type="PANTHER" id="PTHR46401">
    <property type="entry name" value="GLYCOSYLTRANSFERASE WBBK-RELATED"/>
    <property type="match status" value="1"/>
</dbReference>
<evidence type="ECO:0000313" key="4">
    <source>
        <dbReference type="EMBL" id="ATQ77786.1"/>
    </source>
</evidence>
<organism evidence="4 5">
    <name type="scientific">Massilia violaceinigra</name>
    <dbReference type="NCBI Taxonomy" id="2045208"/>
    <lineage>
        <taxon>Bacteria</taxon>
        <taxon>Pseudomonadati</taxon>
        <taxon>Pseudomonadota</taxon>
        <taxon>Betaproteobacteria</taxon>
        <taxon>Burkholderiales</taxon>
        <taxon>Oxalobacteraceae</taxon>
        <taxon>Telluria group</taxon>
        <taxon>Massilia</taxon>
    </lineage>
</organism>
<dbReference type="InterPro" id="IPR028098">
    <property type="entry name" value="Glyco_trans_4-like_N"/>
</dbReference>
<evidence type="ECO:0000256" key="1">
    <source>
        <dbReference type="ARBA" id="ARBA00022679"/>
    </source>
</evidence>
<evidence type="ECO:0000259" key="2">
    <source>
        <dbReference type="Pfam" id="PF00534"/>
    </source>
</evidence>
<dbReference type="Pfam" id="PF00534">
    <property type="entry name" value="Glycos_transf_1"/>
    <property type="match status" value="1"/>
</dbReference>
<dbReference type="EMBL" id="CP024608">
    <property type="protein sequence ID" value="ATQ77786.1"/>
    <property type="molecule type" value="Genomic_DNA"/>
</dbReference>
<dbReference type="AlphaFoldDB" id="A0A2D2DS31"/>
<accession>A0A2D2DS31</accession>
<dbReference type="RefSeq" id="WP_099880259.1">
    <property type="nucleotide sequence ID" value="NZ_CP024608.1"/>
</dbReference>
<protein>
    <submittedName>
        <fullName evidence="4">Glycosyl transferase</fullName>
    </submittedName>
</protein>
<dbReference type="GO" id="GO:0009103">
    <property type="term" value="P:lipopolysaccharide biosynthetic process"/>
    <property type="evidence" value="ECO:0007669"/>
    <property type="project" value="TreeGrafter"/>
</dbReference>
<dbReference type="KEGG" id="mass:CR152_27260"/>
<evidence type="ECO:0000313" key="5">
    <source>
        <dbReference type="Proteomes" id="UP000229897"/>
    </source>
</evidence>
<evidence type="ECO:0000259" key="3">
    <source>
        <dbReference type="Pfam" id="PF13439"/>
    </source>
</evidence>
<dbReference type="PANTHER" id="PTHR46401:SF2">
    <property type="entry name" value="GLYCOSYLTRANSFERASE WBBK-RELATED"/>
    <property type="match status" value="1"/>
</dbReference>
<dbReference type="GO" id="GO:0016757">
    <property type="term" value="F:glycosyltransferase activity"/>
    <property type="evidence" value="ECO:0007669"/>
    <property type="project" value="InterPro"/>
</dbReference>
<name>A0A2D2DS31_9BURK</name>
<sequence>MLSIAHLTSAHPRRDTRIFVKQCRTLARQGYKVTLVVADGLGDERDSGVHITDVGHHPGRLGRMLLSTRRVLQRARLIDADVYHLHDPELIPIGLRLKRQGKIVIFDAHEDLPLQILSKPYLAPSLRGLLASTCAAYERHACRRFDAIVAATPFIRDKFLQINPNTVDVNNYPMPAEFDADAPWGEKQQEVCYVGGLSAMRGIGELVNAAQLLQSPARITVAGRFSEETLENALSALPGWQRLNRPGHLDRDGVCALMARSLAGLVTLHPEPNYLEALPVKMFEYMAAGIPVIASDIPLWHVIIQSNQCGVCVDPFDPAAIAAAIDYFVRHPHIARRMGRNGRRAILEKYNWPGEAEKLIRLYQELQAPAGNRRIADRHGASG</sequence>
<keyword evidence="1 4" id="KW-0808">Transferase</keyword>
<dbReference type="Pfam" id="PF13439">
    <property type="entry name" value="Glyco_transf_4"/>
    <property type="match status" value="1"/>
</dbReference>
<keyword evidence="5" id="KW-1185">Reference proteome</keyword>
<proteinExistence type="predicted"/>
<dbReference type="InterPro" id="IPR001296">
    <property type="entry name" value="Glyco_trans_1"/>
</dbReference>
<dbReference type="SUPFAM" id="SSF53756">
    <property type="entry name" value="UDP-Glycosyltransferase/glycogen phosphorylase"/>
    <property type="match status" value="1"/>
</dbReference>
<feature type="domain" description="Glycosyl transferase family 1" evidence="2">
    <location>
        <begin position="180"/>
        <end position="344"/>
    </location>
</feature>